<evidence type="ECO:0008006" key="4">
    <source>
        <dbReference type="Google" id="ProtNLM"/>
    </source>
</evidence>
<dbReference type="KEGG" id="fat:DVK85_03065"/>
<keyword evidence="3" id="KW-1185">Reference proteome</keyword>
<keyword evidence="1" id="KW-0732">Signal</keyword>
<evidence type="ECO:0000313" key="3">
    <source>
        <dbReference type="Proteomes" id="UP000253951"/>
    </source>
</evidence>
<name>A0A345H9K0_9FLAO</name>
<protein>
    <recommendedName>
        <fullName evidence="4">Porin</fullName>
    </recommendedName>
</protein>
<dbReference type="EMBL" id="CP031188">
    <property type="protein sequence ID" value="AXG73260.1"/>
    <property type="molecule type" value="Genomic_DNA"/>
</dbReference>
<dbReference type="Proteomes" id="UP000253951">
    <property type="component" value="Chromosome"/>
</dbReference>
<dbReference type="AlphaFoldDB" id="A0A345H9K0"/>
<evidence type="ECO:0000313" key="2">
    <source>
        <dbReference type="EMBL" id="AXG73260.1"/>
    </source>
</evidence>
<sequence length="437" mass="49277">MKKIRIVLAISGLMILLSTQITKAQEIFKDRKLYLNEDGSNYVKFTFLTQAWLRNMQYNPGTTINDVERSSGTDIGIRRYRIQMYGQLTDRVFAYGQFGENNFNAISERKTGFFVHDVYGEYAIDKDKLSMGMGLSAWSGLSRFSSASTGSILGVDAPLFLQSTNDVTDQFLRKLSVFAKGKFGRFDYRISMAQPMDIKKSSNYNPTISEDVASFSSNPPEMQWNGYFQYQFKDKESNMTPYNAGTYLGKKKVFNVGAGFVYQKDAMWRLNTTNDTIMSNMVHLAADVFYDAPVGTNGQAVSVYSTITHYDFGKNYLRNAAVMNPTNGNNNPDVLNGSGNGFPMYGTGTIFYLQAGYKFKDNLIGNTTLLPYASLQHTNYDGLNDPMDFFDIGVNWLLAGHASKFTIAYQSRPVYNMAKDKTNRRGAIVAQYQVFFN</sequence>
<feature type="signal peptide" evidence="1">
    <location>
        <begin position="1"/>
        <end position="24"/>
    </location>
</feature>
<evidence type="ECO:0000256" key="1">
    <source>
        <dbReference type="SAM" id="SignalP"/>
    </source>
</evidence>
<reference evidence="2 3" key="1">
    <citation type="submission" date="2018-07" db="EMBL/GenBank/DDBJ databases">
        <title>Complete genome sequence of Flavobacterium arcticum type strain SM1502T.</title>
        <authorList>
            <person name="Li Y."/>
            <person name="Li D.-D."/>
        </authorList>
    </citation>
    <scope>NUCLEOTIDE SEQUENCE [LARGE SCALE GENOMIC DNA]</scope>
    <source>
        <strain evidence="2 3">SM1502</strain>
    </source>
</reference>
<organism evidence="2 3">
    <name type="scientific">Flavobacterium arcticum</name>
    <dbReference type="NCBI Taxonomy" id="1784713"/>
    <lineage>
        <taxon>Bacteria</taxon>
        <taxon>Pseudomonadati</taxon>
        <taxon>Bacteroidota</taxon>
        <taxon>Flavobacteriia</taxon>
        <taxon>Flavobacteriales</taxon>
        <taxon>Flavobacteriaceae</taxon>
        <taxon>Flavobacterium</taxon>
    </lineage>
</organism>
<accession>A0A345H9K0</accession>
<dbReference type="RefSeq" id="WP_114677021.1">
    <property type="nucleotide sequence ID" value="NZ_CP031188.1"/>
</dbReference>
<gene>
    <name evidence="2" type="ORF">DVK85_03065</name>
</gene>
<proteinExistence type="predicted"/>
<dbReference type="OrthoDB" id="9771991at2"/>
<feature type="chain" id="PRO_5016683711" description="Porin" evidence="1">
    <location>
        <begin position="25"/>
        <end position="437"/>
    </location>
</feature>